<name>A0A840CLC3_9RHOB</name>
<dbReference type="AlphaFoldDB" id="A0A840CLC3"/>
<dbReference type="EMBL" id="JACIEQ010000006">
    <property type="protein sequence ID" value="MBB4023536.1"/>
    <property type="molecule type" value="Genomic_DNA"/>
</dbReference>
<organism evidence="2 3">
    <name type="scientific">Actibacterium naphthalenivorans</name>
    <dbReference type="NCBI Taxonomy" id="1614693"/>
    <lineage>
        <taxon>Bacteria</taxon>
        <taxon>Pseudomonadati</taxon>
        <taxon>Pseudomonadota</taxon>
        <taxon>Alphaproteobacteria</taxon>
        <taxon>Rhodobacterales</taxon>
        <taxon>Roseobacteraceae</taxon>
        <taxon>Actibacterium</taxon>
    </lineage>
</organism>
<feature type="transmembrane region" description="Helical" evidence="1">
    <location>
        <begin position="12"/>
        <end position="37"/>
    </location>
</feature>
<keyword evidence="1" id="KW-0472">Membrane</keyword>
<proteinExistence type="predicted"/>
<evidence type="ECO:0000313" key="2">
    <source>
        <dbReference type="EMBL" id="MBB4023536.1"/>
    </source>
</evidence>
<evidence type="ECO:0000313" key="3">
    <source>
        <dbReference type="Proteomes" id="UP000585681"/>
    </source>
</evidence>
<gene>
    <name evidence="2" type="ORF">GGR17_003371</name>
</gene>
<evidence type="ECO:0000256" key="1">
    <source>
        <dbReference type="SAM" id="Phobius"/>
    </source>
</evidence>
<keyword evidence="1" id="KW-0812">Transmembrane</keyword>
<sequence length="346" mass="38072">MRSSISSSRRSLAWAQLNALSMVTLAALLTGCLLIVVDHGLRARGAQPSLQNTRELWALARDGVAADKATDSILLMGASRMQTNIALDELRQRSGGRVHQLAVSGGAPFRMFEDIVENTEFRGTIVLSMVSPWLVPGLGRDALKERFVDYHADHWNWARALDTRLENAVAARFVFSHPHYGLRSVLSSLVLHGVPFRRPLYLTTAPDREQALMFEHADRAALRKRRVESTREDFAGKAMPGAAEWERIVAEFAALVGKFRARGGEVVLMRLPSSGALRDVEEGFAPRAEYWDSLARALPGPSLHYEDAPALRGFAQPDGSHIDAADKPAFTAAFADALEGFGVFDR</sequence>
<comment type="caution">
    <text evidence="2">The sequence shown here is derived from an EMBL/GenBank/DDBJ whole genome shotgun (WGS) entry which is preliminary data.</text>
</comment>
<dbReference type="PROSITE" id="PS51257">
    <property type="entry name" value="PROKAR_LIPOPROTEIN"/>
    <property type="match status" value="1"/>
</dbReference>
<keyword evidence="3" id="KW-1185">Reference proteome</keyword>
<reference evidence="2" key="1">
    <citation type="submission" date="2020-08" db="EMBL/GenBank/DDBJ databases">
        <title>Genomic Encyclopedia of Type Strains, Phase IV (KMG-IV): sequencing the most valuable type-strain genomes for metagenomic binning, comparative biology and taxonomic classification.</title>
        <authorList>
            <person name="Goeker M."/>
        </authorList>
    </citation>
    <scope>NUCLEOTIDE SEQUENCE [LARGE SCALE GENOMIC DNA]</scope>
    <source>
        <strain evidence="2">DSM 105040</strain>
    </source>
</reference>
<keyword evidence="1" id="KW-1133">Transmembrane helix</keyword>
<dbReference type="Proteomes" id="UP000585681">
    <property type="component" value="Unassembled WGS sequence"/>
</dbReference>
<accession>A0A840CLC3</accession>
<protein>
    <submittedName>
        <fullName evidence="2">Uncharacterized protein</fullName>
    </submittedName>
</protein>
<dbReference type="RefSeq" id="WP_157445570.1">
    <property type="nucleotide sequence ID" value="NZ_JACIEQ010000006.1"/>
</dbReference>